<dbReference type="GO" id="GO:0005737">
    <property type="term" value="C:cytoplasm"/>
    <property type="evidence" value="ECO:0007669"/>
    <property type="project" value="TreeGrafter"/>
</dbReference>
<dbReference type="PANTHER" id="PTHR43968:SF6">
    <property type="entry name" value="GLUTATHIONE S-TRANSFERASE OMEGA"/>
    <property type="match status" value="1"/>
</dbReference>
<dbReference type="SUPFAM" id="SSF52833">
    <property type="entry name" value="Thioredoxin-like"/>
    <property type="match status" value="1"/>
</dbReference>
<reference evidence="2 3" key="1">
    <citation type="submission" date="2019-03" db="EMBL/GenBank/DDBJ databases">
        <title>Genomic Encyclopedia of Type Strains, Phase IV (KMG-IV): sequencing the most valuable type-strain genomes for metagenomic binning, comparative biology and taxonomic classification.</title>
        <authorList>
            <person name="Goeker M."/>
        </authorList>
    </citation>
    <scope>NUCLEOTIDE SEQUENCE [LARGE SCALE GENOMIC DNA]</scope>
    <source>
        <strain evidence="2 3">DSM 25903</strain>
    </source>
</reference>
<dbReference type="PROSITE" id="PS50404">
    <property type="entry name" value="GST_NTER"/>
    <property type="match status" value="1"/>
</dbReference>
<organism evidence="2 3">
    <name type="scientific">Enterovirga rhinocerotis</name>
    <dbReference type="NCBI Taxonomy" id="1339210"/>
    <lineage>
        <taxon>Bacteria</taxon>
        <taxon>Pseudomonadati</taxon>
        <taxon>Pseudomonadota</taxon>
        <taxon>Alphaproteobacteria</taxon>
        <taxon>Hyphomicrobiales</taxon>
        <taxon>Methylobacteriaceae</taxon>
        <taxon>Enterovirga</taxon>
    </lineage>
</organism>
<protein>
    <submittedName>
        <fullName evidence="2">Glutathione S-transferase</fullName>
    </submittedName>
</protein>
<dbReference type="GO" id="GO:0016740">
    <property type="term" value="F:transferase activity"/>
    <property type="evidence" value="ECO:0007669"/>
    <property type="project" value="UniProtKB-KW"/>
</dbReference>
<dbReference type="Proteomes" id="UP000295122">
    <property type="component" value="Unassembled WGS sequence"/>
</dbReference>
<dbReference type="PANTHER" id="PTHR43968">
    <property type="match status" value="1"/>
</dbReference>
<proteinExistence type="predicted"/>
<dbReference type="InterPro" id="IPR036249">
    <property type="entry name" value="Thioredoxin-like_sf"/>
</dbReference>
<dbReference type="CDD" id="cd03049">
    <property type="entry name" value="GST_N_3"/>
    <property type="match status" value="1"/>
</dbReference>
<keyword evidence="3" id="KW-1185">Reference proteome</keyword>
<comment type="caution">
    <text evidence="2">The sequence shown here is derived from an EMBL/GenBank/DDBJ whole genome shotgun (WGS) entry which is preliminary data.</text>
</comment>
<dbReference type="Pfam" id="PF13409">
    <property type="entry name" value="GST_N_2"/>
    <property type="match status" value="1"/>
</dbReference>
<dbReference type="InterPro" id="IPR050983">
    <property type="entry name" value="GST_Omega/HSP26"/>
</dbReference>
<accession>A0A4R7C1T9</accession>
<evidence type="ECO:0000259" key="1">
    <source>
        <dbReference type="PROSITE" id="PS50404"/>
    </source>
</evidence>
<name>A0A4R7C1T9_9HYPH</name>
<dbReference type="RefSeq" id="WP_133771935.1">
    <property type="nucleotide sequence ID" value="NZ_SNZR01000013.1"/>
</dbReference>
<dbReference type="EMBL" id="SNZR01000013">
    <property type="protein sequence ID" value="TDR90497.1"/>
    <property type="molecule type" value="Genomic_DNA"/>
</dbReference>
<sequence>MKLHHSPSSPFVRKVMVVAHELGLADRIEIVKTTAHPIDRNDAIRVENPLGQVPTLTLADGRALYDSRVICEYLDATAGGALFGTGDARWRAITEQALADGLLGAALLTRYEMTLRSDSGRFDAWIQGQMAKVEDALDRFEAILADAGDRLDIGTITIGCGLGYLDFRFADLGWREGRPAASGWFERFGARPSMVATDPAS</sequence>
<dbReference type="OrthoDB" id="9795329at2"/>
<dbReference type="Pfam" id="PF13410">
    <property type="entry name" value="GST_C_2"/>
    <property type="match status" value="1"/>
</dbReference>
<evidence type="ECO:0000313" key="3">
    <source>
        <dbReference type="Proteomes" id="UP000295122"/>
    </source>
</evidence>
<gene>
    <name evidence="2" type="ORF">EV668_3348</name>
</gene>
<dbReference type="SUPFAM" id="SSF47616">
    <property type="entry name" value="GST C-terminal domain-like"/>
    <property type="match status" value="1"/>
</dbReference>
<dbReference type="InterPro" id="IPR036282">
    <property type="entry name" value="Glutathione-S-Trfase_C_sf"/>
</dbReference>
<feature type="domain" description="GST N-terminal" evidence="1">
    <location>
        <begin position="1"/>
        <end position="82"/>
    </location>
</feature>
<dbReference type="Gene3D" id="1.20.1050.10">
    <property type="match status" value="1"/>
</dbReference>
<dbReference type="AlphaFoldDB" id="A0A4R7C1T9"/>
<keyword evidence="2" id="KW-0808">Transferase</keyword>
<evidence type="ECO:0000313" key="2">
    <source>
        <dbReference type="EMBL" id="TDR90497.1"/>
    </source>
</evidence>
<dbReference type="Gene3D" id="3.40.30.10">
    <property type="entry name" value="Glutaredoxin"/>
    <property type="match status" value="1"/>
</dbReference>
<dbReference type="CDD" id="cd03205">
    <property type="entry name" value="GST_C_6"/>
    <property type="match status" value="1"/>
</dbReference>
<dbReference type="InterPro" id="IPR004045">
    <property type="entry name" value="Glutathione_S-Trfase_N"/>
</dbReference>